<proteinExistence type="predicted"/>
<evidence type="ECO:0000256" key="1">
    <source>
        <dbReference type="ARBA" id="ARBA00004141"/>
    </source>
</evidence>
<dbReference type="AlphaFoldDB" id="A0AAD5ZQI2"/>
<dbReference type="Gene3D" id="3.40.190.10">
    <property type="entry name" value="Periplasmic binding protein-like II"/>
    <property type="match status" value="2"/>
</dbReference>
<feature type="signal peptide" evidence="12">
    <location>
        <begin position="1"/>
        <end position="27"/>
    </location>
</feature>
<evidence type="ECO:0000256" key="8">
    <source>
        <dbReference type="ARBA" id="ARBA00023180"/>
    </source>
</evidence>
<dbReference type="InterPro" id="IPR001320">
    <property type="entry name" value="Iontro_rcpt_C"/>
</dbReference>
<feature type="transmembrane region" description="Helical" evidence="11">
    <location>
        <begin position="559"/>
        <end position="577"/>
    </location>
</feature>
<keyword evidence="8" id="KW-0325">Glycoprotein</keyword>
<evidence type="ECO:0000256" key="5">
    <source>
        <dbReference type="ARBA" id="ARBA00023065"/>
    </source>
</evidence>
<dbReference type="PANTHER" id="PTHR18966">
    <property type="entry name" value="IONOTROPIC GLUTAMATE RECEPTOR"/>
    <property type="match status" value="1"/>
</dbReference>
<dbReference type="EMBL" id="JAMRDG010000001">
    <property type="protein sequence ID" value="KAJ3702181.1"/>
    <property type="molecule type" value="Genomic_DNA"/>
</dbReference>
<dbReference type="Gene3D" id="1.10.287.70">
    <property type="match status" value="1"/>
</dbReference>
<feature type="chain" id="PRO_5042274200" description="Ionotropic glutamate receptor C-terminal domain-containing protein" evidence="12">
    <location>
        <begin position="28"/>
        <end position="837"/>
    </location>
</feature>
<dbReference type="Pfam" id="PF10613">
    <property type="entry name" value="Lig_chan-Glu_bd"/>
    <property type="match status" value="1"/>
</dbReference>
<gene>
    <name evidence="14" type="ORF">LUZ61_005886</name>
</gene>
<evidence type="ECO:0000313" key="14">
    <source>
        <dbReference type="EMBL" id="KAJ3702181.1"/>
    </source>
</evidence>
<feature type="transmembrane region" description="Helical" evidence="11">
    <location>
        <begin position="623"/>
        <end position="647"/>
    </location>
</feature>
<comment type="caution">
    <text evidence="14">The sequence shown here is derived from an EMBL/GenBank/DDBJ whole genome shotgun (WGS) entry which is preliminary data.</text>
</comment>
<dbReference type="InterPro" id="IPR015683">
    <property type="entry name" value="Ionotropic_Glu_rcpt"/>
</dbReference>
<keyword evidence="7" id="KW-0675">Receptor</keyword>
<evidence type="ECO:0000256" key="11">
    <source>
        <dbReference type="SAM" id="Phobius"/>
    </source>
</evidence>
<feature type="transmembrane region" description="Helical" evidence="11">
    <location>
        <begin position="592"/>
        <end position="611"/>
    </location>
</feature>
<protein>
    <recommendedName>
        <fullName evidence="13">Ionotropic glutamate receptor C-terminal domain-containing protein</fullName>
    </recommendedName>
</protein>
<dbReference type="GO" id="GO:0015276">
    <property type="term" value="F:ligand-gated monoatomic ion channel activity"/>
    <property type="evidence" value="ECO:0007669"/>
    <property type="project" value="InterPro"/>
</dbReference>
<evidence type="ECO:0000256" key="4">
    <source>
        <dbReference type="ARBA" id="ARBA00022989"/>
    </source>
</evidence>
<evidence type="ECO:0000259" key="13">
    <source>
        <dbReference type="SMART" id="SM00079"/>
    </source>
</evidence>
<dbReference type="InterPro" id="IPR001828">
    <property type="entry name" value="ANF_lig-bd_rcpt"/>
</dbReference>
<evidence type="ECO:0000256" key="12">
    <source>
        <dbReference type="SAM" id="SignalP"/>
    </source>
</evidence>
<evidence type="ECO:0000256" key="2">
    <source>
        <dbReference type="ARBA" id="ARBA00022448"/>
    </source>
</evidence>
<dbReference type="Pfam" id="PF00060">
    <property type="entry name" value="Lig_chan"/>
    <property type="match status" value="1"/>
</dbReference>
<sequence length="837" mass="94555">MFFQQMNFISLFIFHFYCFSLFQATKAEIAIGVITNPRTRIGKEQKVAIKLAVDRFSTRDSVILLNATDLNSTDALQGNSMTQDLIGWGAKIIIATGTSQQVLVAGITASGVKTPIISLIPSASITGPFTIQISYSEAAFVRCIADFVSLHNWRQIITIYEDDALGLVSNTNLLLEDALRANGSKLEHCVIFQPQNSLSDWEKIVEVELQQMMQYESTVYVVLHSSEALALSLFKKAKELNMISPRYVWICGNDITDLLNSTLLPAFIANNMQGVVGIKSYIHESAQYQEFIFSFQKMFSSDYGKNNENFYNPGVYAVRAYDALHAVSLASNESKMKNVSLAEALCFINFEGLSGTIVPKNSSFNNNETKFGDYQIFGIFGGKATNLGFWHEDSGFNRDMKNLTWWHYFVENQNATSPAGLRTLRVGIPAKPFWKNFVNVENSSTINCSAVVDNRSVSGFCINVFLEALKLLKYNVSYQFVAYTTINNSSCNISTYSDLANLVHSQEVDLVVGDVTILADRSKNVSFTQPFLTSELVMLVPTSSTNIGWLSLKPFSRNLWICIVCILFCYIVLVWILERDDAKADKDFRGPIWMQIAASVWILCNSIFLKIDQGVGSYHTKIVLLWWFLLVQVLLSSFTASLSSILVTEKLPPNINNLKVGCNAESFVYDYLKSTLNYKAENLVKINTADEFSKAFGNKTITAAYLELPYLRVFLSEHRNYTVNGESRTLGGFGFVFPKRSPLRDDFSTAILRLHESGRVMTLQRQWFNVSLTSSPYPVKPNKTKSLRLKNFEYLFIIFTGFAILTALHKFIFKWWRSRTNHAEQQTQRNRLDEPII</sequence>
<keyword evidence="5" id="KW-0406">Ion transport</keyword>
<dbReference type="SUPFAM" id="SSF53850">
    <property type="entry name" value="Periplasmic binding protein-like II"/>
    <property type="match status" value="1"/>
</dbReference>
<accession>A0AAD5ZQI2</accession>
<dbReference type="SMART" id="SM00079">
    <property type="entry name" value="PBPe"/>
    <property type="match status" value="1"/>
</dbReference>
<keyword evidence="6 11" id="KW-0472">Membrane</keyword>
<dbReference type="SUPFAM" id="SSF53822">
    <property type="entry name" value="Periplasmic binding protein-like I"/>
    <property type="match status" value="1"/>
</dbReference>
<evidence type="ECO:0000256" key="7">
    <source>
        <dbReference type="ARBA" id="ARBA00023170"/>
    </source>
</evidence>
<dbReference type="Gene3D" id="3.40.50.2300">
    <property type="match status" value="1"/>
</dbReference>
<evidence type="ECO:0000256" key="10">
    <source>
        <dbReference type="ARBA" id="ARBA00023303"/>
    </source>
</evidence>
<dbReference type="InterPro" id="IPR028082">
    <property type="entry name" value="Peripla_BP_I"/>
</dbReference>
<keyword evidence="10" id="KW-0407">Ion channel</keyword>
<feature type="transmembrane region" description="Helical" evidence="11">
    <location>
        <begin position="794"/>
        <end position="813"/>
    </location>
</feature>
<evidence type="ECO:0000256" key="3">
    <source>
        <dbReference type="ARBA" id="ARBA00022692"/>
    </source>
</evidence>
<name>A0AAD5ZQI2_9POAL</name>
<keyword evidence="4 11" id="KW-1133">Transmembrane helix</keyword>
<organism evidence="14 15">
    <name type="scientific">Rhynchospora tenuis</name>
    <dbReference type="NCBI Taxonomy" id="198213"/>
    <lineage>
        <taxon>Eukaryota</taxon>
        <taxon>Viridiplantae</taxon>
        <taxon>Streptophyta</taxon>
        <taxon>Embryophyta</taxon>
        <taxon>Tracheophyta</taxon>
        <taxon>Spermatophyta</taxon>
        <taxon>Magnoliopsida</taxon>
        <taxon>Liliopsida</taxon>
        <taxon>Poales</taxon>
        <taxon>Cyperaceae</taxon>
        <taxon>Cyperoideae</taxon>
        <taxon>Rhynchosporeae</taxon>
        <taxon>Rhynchospora</taxon>
    </lineage>
</organism>
<dbReference type="InterPro" id="IPR019594">
    <property type="entry name" value="Glu/Gly-bd"/>
</dbReference>
<dbReference type="Proteomes" id="UP001210211">
    <property type="component" value="Unassembled WGS sequence"/>
</dbReference>
<feature type="domain" description="Ionotropic glutamate receptor C-terminal" evidence="13">
    <location>
        <begin position="445"/>
        <end position="770"/>
    </location>
</feature>
<evidence type="ECO:0000313" key="15">
    <source>
        <dbReference type="Proteomes" id="UP001210211"/>
    </source>
</evidence>
<dbReference type="GO" id="GO:0016020">
    <property type="term" value="C:membrane"/>
    <property type="evidence" value="ECO:0007669"/>
    <property type="project" value="UniProtKB-SubCell"/>
</dbReference>
<comment type="subcellular location">
    <subcellularLocation>
        <location evidence="1">Membrane</location>
        <topology evidence="1">Multi-pass membrane protein</topology>
    </subcellularLocation>
</comment>
<keyword evidence="2" id="KW-0813">Transport</keyword>
<evidence type="ECO:0000256" key="9">
    <source>
        <dbReference type="ARBA" id="ARBA00023286"/>
    </source>
</evidence>
<keyword evidence="12" id="KW-0732">Signal</keyword>
<keyword evidence="3 11" id="KW-0812">Transmembrane</keyword>
<evidence type="ECO:0000256" key="6">
    <source>
        <dbReference type="ARBA" id="ARBA00023136"/>
    </source>
</evidence>
<feature type="transmembrane region" description="Helical" evidence="11">
    <location>
        <begin position="531"/>
        <end position="552"/>
    </location>
</feature>
<dbReference type="Pfam" id="PF01094">
    <property type="entry name" value="ANF_receptor"/>
    <property type="match status" value="1"/>
</dbReference>
<keyword evidence="15" id="KW-1185">Reference proteome</keyword>
<keyword evidence="9" id="KW-1071">Ligand-gated ion channel</keyword>
<reference evidence="14 15" key="1">
    <citation type="journal article" date="2022" name="Cell">
        <title>Repeat-based holocentromeres influence genome architecture and karyotype evolution.</title>
        <authorList>
            <person name="Hofstatter P.G."/>
            <person name="Thangavel G."/>
            <person name="Lux T."/>
            <person name="Neumann P."/>
            <person name="Vondrak T."/>
            <person name="Novak P."/>
            <person name="Zhang M."/>
            <person name="Costa L."/>
            <person name="Castellani M."/>
            <person name="Scott A."/>
            <person name="Toegelov H."/>
            <person name="Fuchs J."/>
            <person name="Mata-Sucre Y."/>
            <person name="Dias Y."/>
            <person name="Vanzela A.L.L."/>
            <person name="Huettel B."/>
            <person name="Almeida C.C.S."/>
            <person name="Simkova H."/>
            <person name="Souza G."/>
            <person name="Pedrosa-Harand A."/>
            <person name="Macas J."/>
            <person name="Mayer K.F.X."/>
            <person name="Houben A."/>
            <person name="Marques A."/>
        </authorList>
    </citation>
    <scope>NUCLEOTIDE SEQUENCE [LARGE SCALE GENOMIC DNA]</scope>
    <source>
        <strain evidence="14">RhyTen1mFocal</strain>
    </source>
</reference>